<name>A0AAN9M586_PHACN</name>
<sequence>MNARLVLERSQHGEGKRKKEEARDTMKDMTSTEMTATSDQTLVQGPKTTQEKMAENKVKNEISKAVPFYKLFSFADSQDCLLMLVGAISAVANGMCTPLLTIFAGDAIDALGGHVDDKQVVHEVSKVIPSSSSLIINVVKYLLDRNYENSLRWNDLKTY</sequence>
<dbReference type="GO" id="GO:0005743">
    <property type="term" value="C:mitochondrial inner membrane"/>
    <property type="evidence" value="ECO:0007669"/>
    <property type="project" value="TreeGrafter"/>
</dbReference>
<dbReference type="Proteomes" id="UP001374584">
    <property type="component" value="Unassembled WGS sequence"/>
</dbReference>
<proteinExistence type="inferred from homology"/>
<comment type="caution">
    <text evidence="10">The sequence shown here is derived from an EMBL/GenBank/DDBJ whole genome shotgun (WGS) entry which is preliminary data.</text>
</comment>
<keyword evidence="3" id="KW-0813">Transport</keyword>
<evidence type="ECO:0000256" key="1">
    <source>
        <dbReference type="ARBA" id="ARBA00004141"/>
    </source>
</evidence>
<evidence type="ECO:0000256" key="9">
    <source>
        <dbReference type="SAM" id="MobiDB-lite"/>
    </source>
</evidence>
<keyword evidence="11" id="KW-1185">Reference proteome</keyword>
<keyword evidence="4" id="KW-0812">Transmembrane</keyword>
<dbReference type="PANTHER" id="PTHR43394">
    <property type="entry name" value="ATP-DEPENDENT PERMEASE MDL1, MITOCHONDRIAL"/>
    <property type="match status" value="1"/>
</dbReference>
<gene>
    <name evidence="10" type="ORF">VNO80_22514</name>
</gene>
<evidence type="ECO:0000256" key="6">
    <source>
        <dbReference type="ARBA" id="ARBA00022989"/>
    </source>
</evidence>
<evidence type="ECO:0000313" key="10">
    <source>
        <dbReference type="EMBL" id="KAK7347969.1"/>
    </source>
</evidence>
<dbReference type="PANTHER" id="PTHR43394:SF16">
    <property type="entry name" value="ABC TRANSPORTER B FAMILY MEMBER 4-LIKE ISOFORM X1"/>
    <property type="match status" value="1"/>
</dbReference>
<evidence type="ECO:0000256" key="4">
    <source>
        <dbReference type="ARBA" id="ARBA00022692"/>
    </source>
</evidence>
<evidence type="ECO:0000313" key="11">
    <source>
        <dbReference type="Proteomes" id="UP001374584"/>
    </source>
</evidence>
<comment type="subcellular location">
    <subcellularLocation>
        <location evidence="1">Membrane</location>
        <topology evidence="1">Multi-pass membrane protein</topology>
    </subcellularLocation>
</comment>
<reference evidence="10 11" key="1">
    <citation type="submission" date="2024-01" db="EMBL/GenBank/DDBJ databases">
        <title>The genomes of 5 underutilized Papilionoideae crops provide insights into root nodulation and disease resistanc.</title>
        <authorList>
            <person name="Jiang F."/>
        </authorList>
    </citation>
    <scope>NUCLEOTIDE SEQUENCE [LARGE SCALE GENOMIC DNA]</scope>
    <source>
        <strain evidence="10">JINMINGXINNONG_FW02</strain>
        <tissue evidence="10">Leaves</tissue>
    </source>
</reference>
<keyword evidence="6" id="KW-1133">Transmembrane helix</keyword>
<dbReference type="InterPro" id="IPR036640">
    <property type="entry name" value="ABC1_TM_sf"/>
</dbReference>
<protein>
    <recommendedName>
        <fullName evidence="12">ABC transmembrane type-1 domain-containing protein</fullName>
    </recommendedName>
</protein>
<keyword evidence="5" id="KW-0677">Repeat</keyword>
<dbReference type="Gene3D" id="1.20.1560.10">
    <property type="entry name" value="ABC transporter type 1, transmembrane domain"/>
    <property type="match status" value="1"/>
</dbReference>
<dbReference type="AlphaFoldDB" id="A0AAN9M586"/>
<dbReference type="GO" id="GO:0090374">
    <property type="term" value="P:oligopeptide export from mitochondrion"/>
    <property type="evidence" value="ECO:0007669"/>
    <property type="project" value="TreeGrafter"/>
</dbReference>
<evidence type="ECO:0008006" key="12">
    <source>
        <dbReference type="Google" id="ProtNLM"/>
    </source>
</evidence>
<dbReference type="InterPro" id="IPR039421">
    <property type="entry name" value="Type_1_exporter"/>
</dbReference>
<dbReference type="GO" id="GO:0015421">
    <property type="term" value="F:ABC-type oligopeptide transporter activity"/>
    <property type="evidence" value="ECO:0007669"/>
    <property type="project" value="TreeGrafter"/>
</dbReference>
<dbReference type="GO" id="GO:0005524">
    <property type="term" value="F:ATP binding"/>
    <property type="evidence" value="ECO:0007669"/>
    <property type="project" value="InterPro"/>
</dbReference>
<dbReference type="EMBL" id="JAYMYR010000008">
    <property type="protein sequence ID" value="KAK7347969.1"/>
    <property type="molecule type" value="Genomic_DNA"/>
</dbReference>
<evidence type="ECO:0000256" key="3">
    <source>
        <dbReference type="ARBA" id="ARBA00022448"/>
    </source>
</evidence>
<evidence type="ECO:0000256" key="8">
    <source>
        <dbReference type="ARBA" id="ARBA00023180"/>
    </source>
</evidence>
<evidence type="ECO:0000256" key="2">
    <source>
        <dbReference type="ARBA" id="ARBA00007577"/>
    </source>
</evidence>
<accession>A0AAN9M586</accession>
<evidence type="ECO:0000256" key="7">
    <source>
        <dbReference type="ARBA" id="ARBA00023136"/>
    </source>
</evidence>
<keyword evidence="8" id="KW-0325">Glycoprotein</keyword>
<comment type="similarity">
    <text evidence="2">Belongs to the ABC transporter superfamily. ABCB family. Multidrug resistance exporter (TC 3.A.1.201) subfamily.</text>
</comment>
<feature type="region of interest" description="Disordered" evidence="9">
    <location>
        <begin position="1"/>
        <end position="37"/>
    </location>
</feature>
<feature type="compositionally biased region" description="Polar residues" evidence="9">
    <location>
        <begin position="28"/>
        <end position="37"/>
    </location>
</feature>
<evidence type="ECO:0000256" key="5">
    <source>
        <dbReference type="ARBA" id="ARBA00022737"/>
    </source>
</evidence>
<feature type="compositionally biased region" description="Basic and acidic residues" evidence="9">
    <location>
        <begin position="1"/>
        <end position="27"/>
    </location>
</feature>
<keyword evidence="7" id="KW-0472">Membrane</keyword>
<organism evidence="10 11">
    <name type="scientific">Phaseolus coccineus</name>
    <name type="common">Scarlet runner bean</name>
    <name type="synonym">Phaseolus multiflorus</name>
    <dbReference type="NCBI Taxonomy" id="3886"/>
    <lineage>
        <taxon>Eukaryota</taxon>
        <taxon>Viridiplantae</taxon>
        <taxon>Streptophyta</taxon>
        <taxon>Embryophyta</taxon>
        <taxon>Tracheophyta</taxon>
        <taxon>Spermatophyta</taxon>
        <taxon>Magnoliopsida</taxon>
        <taxon>eudicotyledons</taxon>
        <taxon>Gunneridae</taxon>
        <taxon>Pentapetalae</taxon>
        <taxon>rosids</taxon>
        <taxon>fabids</taxon>
        <taxon>Fabales</taxon>
        <taxon>Fabaceae</taxon>
        <taxon>Papilionoideae</taxon>
        <taxon>50 kb inversion clade</taxon>
        <taxon>NPAAA clade</taxon>
        <taxon>indigoferoid/millettioid clade</taxon>
        <taxon>Phaseoleae</taxon>
        <taxon>Phaseolus</taxon>
    </lineage>
</organism>